<accession>A0A4R0R2C1</accession>
<keyword evidence="1" id="KW-0472">Membrane</keyword>
<reference evidence="3 4" key="1">
    <citation type="submission" date="2018-11" db="EMBL/GenBank/DDBJ databases">
        <title>Genome assembly of Steccherinum ochraceum LE-BIN_3174, the white-rot fungus of the Steccherinaceae family (The Residual Polyporoid clade, Polyporales, Basidiomycota).</title>
        <authorList>
            <person name="Fedorova T.V."/>
            <person name="Glazunova O.A."/>
            <person name="Landesman E.O."/>
            <person name="Moiseenko K.V."/>
            <person name="Psurtseva N.V."/>
            <person name="Savinova O.S."/>
            <person name="Shakhova N.V."/>
            <person name="Tyazhelova T.V."/>
            <person name="Vasina D.V."/>
        </authorList>
    </citation>
    <scope>NUCLEOTIDE SEQUENCE [LARGE SCALE GENOMIC DNA]</scope>
    <source>
        <strain evidence="3 4">LE-BIN_3174</strain>
    </source>
</reference>
<feature type="signal peptide" evidence="2">
    <location>
        <begin position="1"/>
        <end position="27"/>
    </location>
</feature>
<dbReference type="STRING" id="92696.A0A4R0R2C1"/>
<keyword evidence="4" id="KW-1185">Reference proteome</keyword>
<dbReference type="EMBL" id="RWJN01000494">
    <property type="protein sequence ID" value="TCD61192.1"/>
    <property type="molecule type" value="Genomic_DNA"/>
</dbReference>
<sequence>MPEDIRTDGFILDWGLLLALLPNPGGCGNTSPTTEYEIYSSPYPLFSRSILRFLFGDLDVTPDTVAIFDILYSLNTSLSSSIIVACSSTNIFLRPMALFRGNPAVLAVLLIIFLGHWGLALGGAFSALVVQWNQVHPPGSTCAGNTPVGPHGNYGVIAFYLYTLIWDIIIMAVTIIGLLRQKPMRSSPLWSILRRQGLEYVLITTCLNLPALAFSWMNLNGTMNIIFTLPGGIISVMVSSAAVVALFDLRDNENEPPNTDQEMSTKSDVGGGGLLTSHVVLPSTSIASSA</sequence>
<protein>
    <recommendedName>
        <fullName evidence="5">G-protein coupled receptors family 1 profile domain-containing protein</fullName>
    </recommendedName>
</protein>
<evidence type="ECO:0000256" key="2">
    <source>
        <dbReference type="SAM" id="SignalP"/>
    </source>
</evidence>
<evidence type="ECO:0000256" key="1">
    <source>
        <dbReference type="SAM" id="Phobius"/>
    </source>
</evidence>
<organism evidence="3 4">
    <name type="scientific">Steccherinum ochraceum</name>
    <dbReference type="NCBI Taxonomy" id="92696"/>
    <lineage>
        <taxon>Eukaryota</taxon>
        <taxon>Fungi</taxon>
        <taxon>Dikarya</taxon>
        <taxon>Basidiomycota</taxon>
        <taxon>Agaricomycotina</taxon>
        <taxon>Agaricomycetes</taxon>
        <taxon>Polyporales</taxon>
        <taxon>Steccherinaceae</taxon>
        <taxon>Steccherinum</taxon>
    </lineage>
</organism>
<proteinExistence type="predicted"/>
<feature type="transmembrane region" description="Helical" evidence="1">
    <location>
        <begin position="157"/>
        <end position="179"/>
    </location>
</feature>
<dbReference type="AlphaFoldDB" id="A0A4R0R2C1"/>
<evidence type="ECO:0000313" key="4">
    <source>
        <dbReference type="Proteomes" id="UP000292702"/>
    </source>
</evidence>
<dbReference type="OrthoDB" id="2742220at2759"/>
<comment type="caution">
    <text evidence="3">The sequence shown here is derived from an EMBL/GenBank/DDBJ whole genome shotgun (WGS) entry which is preliminary data.</text>
</comment>
<feature type="chain" id="PRO_5020241896" description="G-protein coupled receptors family 1 profile domain-containing protein" evidence="2">
    <location>
        <begin position="28"/>
        <end position="290"/>
    </location>
</feature>
<gene>
    <name evidence="3" type="ORF">EIP91_008798</name>
</gene>
<feature type="transmembrane region" description="Helical" evidence="1">
    <location>
        <begin position="105"/>
        <end position="130"/>
    </location>
</feature>
<name>A0A4R0R2C1_9APHY</name>
<feature type="transmembrane region" description="Helical" evidence="1">
    <location>
        <begin position="225"/>
        <end position="247"/>
    </location>
</feature>
<evidence type="ECO:0008006" key="5">
    <source>
        <dbReference type="Google" id="ProtNLM"/>
    </source>
</evidence>
<keyword evidence="1" id="KW-0812">Transmembrane</keyword>
<keyword evidence="2" id="KW-0732">Signal</keyword>
<dbReference type="Proteomes" id="UP000292702">
    <property type="component" value="Unassembled WGS sequence"/>
</dbReference>
<evidence type="ECO:0000313" key="3">
    <source>
        <dbReference type="EMBL" id="TCD61192.1"/>
    </source>
</evidence>
<feature type="transmembrane region" description="Helical" evidence="1">
    <location>
        <begin position="70"/>
        <end position="93"/>
    </location>
</feature>
<keyword evidence="1" id="KW-1133">Transmembrane helix</keyword>
<feature type="transmembrane region" description="Helical" evidence="1">
    <location>
        <begin position="200"/>
        <end position="219"/>
    </location>
</feature>